<protein>
    <submittedName>
        <fullName evidence="1">Uncharacterized protein</fullName>
    </submittedName>
</protein>
<sequence>MLCFGRLFHNQTSAFCFSLETGWKQNPEKQRPFKLKHTSLRKTQMR</sequence>
<accession>A0A0E9VUD8</accession>
<organism evidence="1">
    <name type="scientific">Anguilla anguilla</name>
    <name type="common">European freshwater eel</name>
    <name type="synonym">Muraena anguilla</name>
    <dbReference type="NCBI Taxonomy" id="7936"/>
    <lineage>
        <taxon>Eukaryota</taxon>
        <taxon>Metazoa</taxon>
        <taxon>Chordata</taxon>
        <taxon>Craniata</taxon>
        <taxon>Vertebrata</taxon>
        <taxon>Euteleostomi</taxon>
        <taxon>Actinopterygii</taxon>
        <taxon>Neopterygii</taxon>
        <taxon>Teleostei</taxon>
        <taxon>Anguilliformes</taxon>
        <taxon>Anguillidae</taxon>
        <taxon>Anguilla</taxon>
    </lineage>
</organism>
<dbReference type="EMBL" id="GBXM01027642">
    <property type="protein sequence ID" value="JAH80935.1"/>
    <property type="molecule type" value="Transcribed_RNA"/>
</dbReference>
<evidence type="ECO:0000313" key="1">
    <source>
        <dbReference type="EMBL" id="JAH80935.1"/>
    </source>
</evidence>
<proteinExistence type="predicted"/>
<reference evidence="1" key="1">
    <citation type="submission" date="2014-11" db="EMBL/GenBank/DDBJ databases">
        <authorList>
            <person name="Amaro Gonzalez C."/>
        </authorList>
    </citation>
    <scope>NUCLEOTIDE SEQUENCE</scope>
</reference>
<dbReference type="AlphaFoldDB" id="A0A0E9VUD8"/>
<reference evidence="1" key="2">
    <citation type="journal article" date="2015" name="Fish Shellfish Immunol.">
        <title>Early steps in the European eel (Anguilla anguilla)-Vibrio vulnificus interaction in the gills: Role of the RtxA13 toxin.</title>
        <authorList>
            <person name="Callol A."/>
            <person name="Pajuelo D."/>
            <person name="Ebbesson L."/>
            <person name="Teles M."/>
            <person name="MacKenzie S."/>
            <person name="Amaro C."/>
        </authorList>
    </citation>
    <scope>NUCLEOTIDE SEQUENCE</scope>
</reference>
<name>A0A0E9VUD8_ANGAN</name>